<dbReference type="GO" id="GO:0004497">
    <property type="term" value="F:monooxygenase activity"/>
    <property type="evidence" value="ECO:0007669"/>
    <property type="project" value="UniProtKB-KW"/>
</dbReference>
<dbReference type="GO" id="GO:0016705">
    <property type="term" value="F:oxidoreductase activity, acting on paired donors, with incorporation or reduction of molecular oxygen"/>
    <property type="evidence" value="ECO:0007669"/>
    <property type="project" value="InterPro"/>
</dbReference>
<dbReference type="OrthoDB" id="6692864at2759"/>
<keyword evidence="5" id="KW-0560">Oxidoreductase</keyword>
<comment type="cofactor">
    <cofactor evidence="1 8">
        <name>heme</name>
        <dbReference type="ChEBI" id="CHEBI:30413"/>
    </cofactor>
</comment>
<evidence type="ECO:0000313" key="10">
    <source>
        <dbReference type="EMBL" id="TFK27312.1"/>
    </source>
</evidence>
<evidence type="ECO:0000256" key="6">
    <source>
        <dbReference type="ARBA" id="ARBA00023004"/>
    </source>
</evidence>
<evidence type="ECO:0000256" key="1">
    <source>
        <dbReference type="ARBA" id="ARBA00001971"/>
    </source>
</evidence>
<accession>A0A5C3L3V6</accession>
<dbReference type="GO" id="GO:0020037">
    <property type="term" value="F:heme binding"/>
    <property type="evidence" value="ECO:0007669"/>
    <property type="project" value="InterPro"/>
</dbReference>
<dbReference type="PANTHER" id="PTHR24305">
    <property type="entry name" value="CYTOCHROME P450"/>
    <property type="match status" value="1"/>
</dbReference>
<sequence>MLLERDFTLCSQSTHYWFKQYEPRSPRSIYLVLTLIPILGLVFGQGAFSLSFGHILKGYATYYATLLLSVVLYRISPFHPLADRPGPFICKITKFWGAYIAFKGDTHRYYQQLHQRYGPIVRVGPNELSIVEKDAIAPVLGNQGMPRGPIWDGRRFGLLENQNWDSLIDCRNQEEHNKLRKPWNQAFSGGPIKDYQPILEERGQQLVNFLNDACVDGHGTLDIAKWISCFAFDFMGDLAFGGSFNLMRDGDIDGIWQMMEEGVILPNIVGQIPWAWVMIKPLPVIAAKRNDFTSWARTQAQLRLEMDTRKKDLFFHLYEAPARASGVPLESQMDLVVANSLLTIIAGSDTTSTTASAIICCLLGCREKFARLRAELDEAFPLTEADDGPPRIEMDILGRLPYLTGVVNEGLRLAPAVPSNIQRSPEDGSGGRLLIGTGIFIPEGTAVNIPAYSIQRDPRYFSPSPESFIPERWLPDPEGRFTTNKEAFIPFSHGPSNCAGKPMAMIELRFIIAMLVHRFDMCYKGFESASPEVLLKRQQAWFDGLKDRFVFSKDPLEVEVKPRWRAKPAA</sequence>
<keyword evidence="8" id="KW-0349">Heme</keyword>
<dbReference type="PRINTS" id="PR00463">
    <property type="entry name" value="EP450I"/>
</dbReference>
<feature type="transmembrane region" description="Helical" evidence="9">
    <location>
        <begin position="29"/>
        <end position="48"/>
    </location>
</feature>
<keyword evidence="7 10" id="KW-0503">Monooxygenase</keyword>
<feature type="binding site" description="axial binding residue" evidence="8">
    <location>
        <position position="498"/>
    </location>
    <ligand>
        <name>heme</name>
        <dbReference type="ChEBI" id="CHEBI:30413"/>
    </ligand>
    <ligandPart>
        <name>Fe</name>
        <dbReference type="ChEBI" id="CHEBI:18248"/>
    </ligandPart>
</feature>
<keyword evidence="9" id="KW-0812">Transmembrane</keyword>
<reference evidence="10 11" key="1">
    <citation type="journal article" date="2019" name="Nat. Ecol. Evol.">
        <title>Megaphylogeny resolves global patterns of mushroom evolution.</title>
        <authorList>
            <person name="Varga T."/>
            <person name="Krizsan K."/>
            <person name="Foldi C."/>
            <person name="Dima B."/>
            <person name="Sanchez-Garcia M."/>
            <person name="Sanchez-Ramirez S."/>
            <person name="Szollosi G.J."/>
            <person name="Szarkandi J.G."/>
            <person name="Papp V."/>
            <person name="Albert L."/>
            <person name="Andreopoulos W."/>
            <person name="Angelini C."/>
            <person name="Antonin V."/>
            <person name="Barry K.W."/>
            <person name="Bougher N.L."/>
            <person name="Buchanan P."/>
            <person name="Buyck B."/>
            <person name="Bense V."/>
            <person name="Catcheside P."/>
            <person name="Chovatia M."/>
            <person name="Cooper J."/>
            <person name="Damon W."/>
            <person name="Desjardin D."/>
            <person name="Finy P."/>
            <person name="Geml J."/>
            <person name="Haridas S."/>
            <person name="Hughes K."/>
            <person name="Justo A."/>
            <person name="Karasinski D."/>
            <person name="Kautmanova I."/>
            <person name="Kiss B."/>
            <person name="Kocsube S."/>
            <person name="Kotiranta H."/>
            <person name="LaButti K.M."/>
            <person name="Lechner B.E."/>
            <person name="Liimatainen K."/>
            <person name="Lipzen A."/>
            <person name="Lukacs Z."/>
            <person name="Mihaltcheva S."/>
            <person name="Morgado L.N."/>
            <person name="Niskanen T."/>
            <person name="Noordeloos M.E."/>
            <person name="Ohm R.A."/>
            <person name="Ortiz-Santana B."/>
            <person name="Ovrebo C."/>
            <person name="Racz N."/>
            <person name="Riley R."/>
            <person name="Savchenko A."/>
            <person name="Shiryaev A."/>
            <person name="Soop K."/>
            <person name="Spirin V."/>
            <person name="Szebenyi C."/>
            <person name="Tomsovsky M."/>
            <person name="Tulloss R.E."/>
            <person name="Uehling J."/>
            <person name="Grigoriev I.V."/>
            <person name="Vagvolgyi C."/>
            <person name="Papp T."/>
            <person name="Martin F.M."/>
            <person name="Miettinen O."/>
            <person name="Hibbett D.S."/>
            <person name="Nagy L.G."/>
        </authorList>
    </citation>
    <scope>NUCLEOTIDE SEQUENCE [LARGE SCALE GENOMIC DNA]</scope>
    <source>
        <strain evidence="10 11">CBS 121175</strain>
    </source>
</reference>
<dbReference type="STRING" id="230819.A0A5C3L3V6"/>
<dbReference type="PANTHER" id="PTHR24305:SF187">
    <property type="entry name" value="P450, PUTATIVE (EUROFUNG)-RELATED"/>
    <property type="match status" value="1"/>
</dbReference>
<dbReference type="Proteomes" id="UP000307440">
    <property type="component" value="Unassembled WGS sequence"/>
</dbReference>
<dbReference type="GO" id="GO:0005506">
    <property type="term" value="F:iron ion binding"/>
    <property type="evidence" value="ECO:0007669"/>
    <property type="project" value="InterPro"/>
</dbReference>
<keyword evidence="9" id="KW-0472">Membrane</keyword>
<keyword evidence="6 8" id="KW-0408">Iron</keyword>
<evidence type="ECO:0000256" key="8">
    <source>
        <dbReference type="PIRSR" id="PIRSR602401-1"/>
    </source>
</evidence>
<evidence type="ECO:0000256" key="4">
    <source>
        <dbReference type="ARBA" id="ARBA00022723"/>
    </source>
</evidence>
<dbReference type="PRINTS" id="PR00385">
    <property type="entry name" value="P450"/>
</dbReference>
<dbReference type="CDD" id="cd11061">
    <property type="entry name" value="CYP67-like"/>
    <property type="match status" value="1"/>
</dbReference>
<evidence type="ECO:0000256" key="2">
    <source>
        <dbReference type="ARBA" id="ARBA00005179"/>
    </source>
</evidence>
<dbReference type="Gene3D" id="1.10.630.10">
    <property type="entry name" value="Cytochrome P450"/>
    <property type="match status" value="1"/>
</dbReference>
<dbReference type="EMBL" id="ML210166">
    <property type="protein sequence ID" value="TFK27312.1"/>
    <property type="molecule type" value="Genomic_DNA"/>
</dbReference>
<evidence type="ECO:0000256" key="7">
    <source>
        <dbReference type="ARBA" id="ARBA00023033"/>
    </source>
</evidence>
<protein>
    <submittedName>
        <fullName evidence="10">High nitrogen upregulated cytochrome P450 monooxygenase 2</fullName>
    </submittedName>
</protein>
<keyword evidence="4 8" id="KW-0479">Metal-binding</keyword>
<evidence type="ECO:0000256" key="5">
    <source>
        <dbReference type="ARBA" id="ARBA00023002"/>
    </source>
</evidence>
<proteinExistence type="inferred from homology"/>
<dbReference type="AlphaFoldDB" id="A0A5C3L3V6"/>
<dbReference type="InterPro" id="IPR050121">
    <property type="entry name" value="Cytochrome_P450_monoxygenase"/>
</dbReference>
<comment type="similarity">
    <text evidence="3">Belongs to the cytochrome P450 family.</text>
</comment>
<dbReference type="InterPro" id="IPR036396">
    <property type="entry name" value="Cyt_P450_sf"/>
</dbReference>
<dbReference type="InterPro" id="IPR001128">
    <property type="entry name" value="Cyt_P450"/>
</dbReference>
<name>A0A5C3L3V6_COPMA</name>
<keyword evidence="11" id="KW-1185">Reference proteome</keyword>
<evidence type="ECO:0000313" key="11">
    <source>
        <dbReference type="Proteomes" id="UP000307440"/>
    </source>
</evidence>
<evidence type="ECO:0000256" key="9">
    <source>
        <dbReference type="SAM" id="Phobius"/>
    </source>
</evidence>
<dbReference type="InterPro" id="IPR002401">
    <property type="entry name" value="Cyt_P450_E_grp-I"/>
</dbReference>
<gene>
    <name evidence="10" type="ORF">FA15DRAFT_614270</name>
</gene>
<keyword evidence="9" id="KW-1133">Transmembrane helix</keyword>
<comment type="pathway">
    <text evidence="2">Secondary metabolite biosynthesis.</text>
</comment>
<organism evidence="10 11">
    <name type="scientific">Coprinopsis marcescibilis</name>
    <name type="common">Agaric fungus</name>
    <name type="synonym">Psathyrella marcescibilis</name>
    <dbReference type="NCBI Taxonomy" id="230819"/>
    <lineage>
        <taxon>Eukaryota</taxon>
        <taxon>Fungi</taxon>
        <taxon>Dikarya</taxon>
        <taxon>Basidiomycota</taxon>
        <taxon>Agaricomycotina</taxon>
        <taxon>Agaricomycetes</taxon>
        <taxon>Agaricomycetidae</taxon>
        <taxon>Agaricales</taxon>
        <taxon>Agaricineae</taxon>
        <taxon>Psathyrellaceae</taxon>
        <taxon>Coprinopsis</taxon>
    </lineage>
</organism>
<evidence type="ECO:0000256" key="3">
    <source>
        <dbReference type="ARBA" id="ARBA00010617"/>
    </source>
</evidence>
<dbReference type="SUPFAM" id="SSF48264">
    <property type="entry name" value="Cytochrome P450"/>
    <property type="match status" value="1"/>
</dbReference>
<dbReference type="Pfam" id="PF00067">
    <property type="entry name" value="p450"/>
    <property type="match status" value="1"/>
</dbReference>